<accession>A0A1C7IGC9</accession>
<dbReference type="InterPro" id="IPR015199">
    <property type="entry name" value="DNA_pol_III_delta_C"/>
</dbReference>
<evidence type="ECO:0000256" key="4">
    <source>
        <dbReference type="ARBA" id="ARBA00022695"/>
    </source>
</evidence>
<dbReference type="Gene3D" id="3.40.50.300">
    <property type="entry name" value="P-loop containing nucleotide triphosphate hydrolases"/>
    <property type="match status" value="1"/>
</dbReference>
<reference evidence="9" key="1">
    <citation type="submission" date="2017-04" db="EMBL/GenBank/DDBJ databases">
        <title>Complete Genome Sequences of Twelve Strains of a Stable Defined Moderately Diverse Mouse Microbiota 2 (sDMDMm2).</title>
        <authorList>
            <person name="Uchimura Y."/>
            <person name="Wyss M."/>
            <person name="Brugiroux S."/>
            <person name="Limenitakis J.P."/>
            <person name="Stecher B."/>
            <person name="McCoy K.D."/>
            <person name="Macpherson A.J."/>
        </authorList>
    </citation>
    <scope>NUCLEOTIDE SEQUENCE</scope>
    <source>
        <strain evidence="9">YL58</strain>
    </source>
</reference>
<keyword evidence="6" id="KW-0239">DNA-directed DNA polymerase</keyword>
<comment type="catalytic activity">
    <reaction evidence="7">
        <text>DNA(n) + a 2'-deoxyribonucleoside 5'-triphosphate = DNA(n+1) + diphosphate</text>
        <dbReference type="Rhea" id="RHEA:22508"/>
        <dbReference type="Rhea" id="RHEA-COMP:17339"/>
        <dbReference type="Rhea" id="RHEA-COMP:17340"/>
        <dbReference type="ChEBI" id="CHEBI:33019"/>
        <dbReference type="ChEBI" id="CHEBI:61560"/>
        <dbReference type="ChEBI" id="CHEBI:173112"/>
        <dbReference type="EC" id="2.7.7.7"/>
    </reaction>
</comment>
<evidence type="ECO:0000256" key="5">
    <source>
        <dbReference type="ARBA" id="ARBA00022705"/>
    </source>
</evidence>
<proteinExistence type="predicted"/>
<evidence type="ECO:0000256" key="6">
    <source>
        <dbReference type="ARBA" id="ARBA00022932"/>
    </source>
</evidence>
<name>A0A1C7IGC9_9FIRM</name>
<dbReference type="PANTHER" id="PTHR11669:SF8">
    <property type="entry name" value="DNA POLYMERASE III SUBUNIT DELTA"/>
    <property type="match status" value="1"/>
</dbReference>
<dbReference type="Pfam" id="PF09115">
    <property type="entry name" value="DNApol3-delta_C"/>
    <property type="match status" value="1"/>
</dbReference>
<dbReference type="Pfam" id="PF13177">
    <property type="entry name" value="DNA_pol3_delta2"/>
    <property type="match status" value="1"/>
</dbReference>
<evidence type="ECO:0000256" key="2">
    <source>
        <dbReference type="ARBA" id="ARBA00014363"/>
    </source>
</evidence>
<gene>
    <name evidence="9" type="ORF">A4V09_20495</name>
</gene>
<evidence type="ECO:0000313" key="9">
    <source>
        <dbReference type="EMBL" id="ANU77903.1"/>
    </source>
</evidence>
<keyword evidence="5" id="KW-0235">DNA replication</keyword>
<dbReference type="KEGG" id="byl:A4V09_20495"/>
<dbReference type="SUPFAM" id="SSF52540">
    <property type="entry name" value="P-loop containing nucleoside triphosphate hydrolases"/>
    <property type="match status" value="1"/>
</dbReference>
<dbReference type="InterPro" id="IPR004622">
    <property type="entry name" value="DNA_pol_HolB"/>
</dbReference>
<dbReference type="GO" id="GO:0008408">
    <property type="term" value="F:3'-5' exonuclease activity"/>
    <property type="evidence" value="ECO:0007669"/>
    <property type="project" value="InterPro"/>
</dbReference>
<feature type="domain" description="DNA polymerase III delta subunit C-terminal" evidence="8">
    <location>
        <begin position="235"/>
        <end position="325"/>
    </location>
</feature>
<protein>
    <recommendedName>
        <fullName evidence="2">DNA polymerase III subunit delta'</fullName>
        <ecNumber evidence="1">2.7.7.7</ecNumber>
    </recommendedName>
</protein>
<dbReference type="InterPro" id="IPR050238">
    <property type="entry name" value="DNA_Rep/Repair_Clamp_Loader"/>
</dbReference>
<dbReference type="Proteomes" id="UP000092574">
    <property type="component" value="Chromosome"/>
</dbReference>
<organism evidence="9 10">
    <name type="scientific">Blautia pseudococcoides</name>
    <dbReference type="NCBI Taxonomy" id="1796616"/>
    <lineage>
        <taxon>Bacteria</taxon>
        <taxon>Bacillati</taxon>
        <taxon>Bacillota</taxon>
        <taxon>Clostridia</taxon>
        <taxon>Lachnospirales</taxon>
        <taxon>Lachnospiraceae</taxon>
        <taxon>Blautia</taxon>
    </lineage>
</organism>
<dbReference type="RefSeq" id="WP_065543998.1">
    <property type="nucleotide sequence ID" value="NZ_CP015405.2"/>
</dbReference>
<dbReference type="STRING" id="1796616.A4V09_20495"/>
<dbReference type="GO" id="GO:0003677">
    <property type="term" value="F:DNA binding"/>
    <property type="evidence" value="ECO:0007669"/>
    <property type="project" value="InterPro"/>
</dbReference>
<evidence type="ECO:0000256" key="7">
    <source>
        <dbReference type="ARBA" id="ARBA00049244"/>
    </source>
</evidence>
<dbReference type="GO" id="GO:0006261">
    <property type="term" value="P:DNA-templated DNA replication"/>
    <property type="evidence" value="ECO:0007669"/>
    <property type="project" value="TreeGrafter"/>
</dbReference>
<dbReference type="NCBIfam" id="TIGR00678">
    <property type="entry name" value="holB"/>
    <property type="match status" value="1"/>
</dbReference>
<keyword evidence="10" id="KW-1185">Reference proteome</keyword>
<dbReference type="GO" id="GO:0003887">
    <property type="term" value="F:DNA-directed DNA polymerase activity"/>
    <property type="evidence" value="ECO:0007669"/>
    <property type="project" value="UniProtKB-KW"/>
</dbReference>
<dbReference type="InterPro" id="IPR027417">
    <property type="entry name" value="P-loop_NTPase"/>
</dbReference>
<keyword evidence="3" id="KW-0808">Transferase</keyword>
<dbReference type="CDD" id="cd00009">
    <property type="entry name" value="AAA"/>
    <property type="match status" value="1"/>
</dbReference>
<evidence type="ECO:0000256" key="3">
    <source>
        <dbReference type="ARBA" id="ARBA00022679"/>
    </source>
</evidence>
<dbReference type="GO" id="GO:0009360">
    <property type="term" value="C:DNA polymerase III complex"/>
    <property type="evidence" value="ECO:0007669"/>
    <property type="project" value="InterPro"/>
</dbReference>
<dbReference type="AlphaFoldDB" id="A0A1C7IGC9"/>
<evidence type="ECO:0000313" key="10">
    <source>
        <dbReference type="Proteomes" id="UP000092574"/>
    </source>
</evidence>
<evidence type="ECO:0000256" key="1">
    <source>
        <dbReference type="ARBA" id="ARBA00012417"/>
    </source>
</evidence>
<dbReference type="EMBL" id="CP015405">
    <property type="protein sequence ID" value="ANU77903.1"/>
    <property type="molecule type" value="Genomic_DNA"/>
</dbReference>
<dbReference type="OrthoDB" id="9810148at2"/>
<dbReference type="PANTHER" id="PTHR11669">
    <property type="entry name" value="REPLICATION FACTOR C / DNA POLYMERASE III GAMMA-TAU SUBUNIT"/>
    <property type="match status" value="1"/>
</dbReference>
<evidence type="ECO:0000259" key="8">
    <source>
        <dbReference type="Pfam" id="PF09115"/>
    </source>
</evidence>
<dbReference type="EC" id="2.7.7.7" evidence="1"/>
<sequence>MQEVEKVLGHEEVIRHLQNAVAMDQVSHSYIFAGEKGSGKKLLAKLFAMTLQCEKHGKEPCLQCGSCKKAMNRNHPDIIYVSHLKPNSIGIEDIREQLIADVEIKPYTGPYKIYIVDEAEKMTIQAQNALLKTIEEPPAYAVILLLANNNTSLLPTITSRCVTLNFKPVRDDLIKSYLMEELHVPDYQAEVSVAFAQGNVGKAKQIATAEDFADMMDAALKILKKGDGMEVYEMVDAIKTLSEEKHTVYEYLDLFLVWFRDVLMFKATKEVDGLVFRQEYYAIKDRADKSSYEGLEKIIQAIETAKTRLQANVNFDLTMELLFLTIREN</sequence>
<keyword evidence="4" id="KW-0548">Nucleotidyltransferase</keyword>